<organism evidence="1">
    <name type="scientific">bioreactor metagenome</name>
    <dbReference type="NCBI Taxonomy" id="1076179"/>
    <lineage>
        <taxon>unclassified sequences</taxon>
        <taxon>metagenomes</taxon>
        <taxon>ecological metagenomes</taxon>
    </lineage>
</organism>
<comment type="caution">
    <text evidence="1">The sequence shown here is derived from an EMBL/GenBank/DDBJ whole genome shotgun (WGS) entry which is preliminary data.</text>
</comment>
<sequence>MAGHVPIGMALQAVRLLGEVQPGHPHRHTLGEAVHIGADPGTDPRRADGQGFVVHREVLPIICVPSVDAPPSDG</sequence>
<dbReference type="EMBL" id="VSSQ01059644">
    <property type="protein sequence ID" value="MPN13172.1"/>
    <property type="molecule type" value="Genomic_DNA"/>
</dbReference>
<gene>
    <name evidence="1" type="ORF">SDC9_160492</name>
</gene>
<accession>A0A645FI22</accession>
<reference evidence="1" key="1">
    <citation type="submission" date="2019-08" db="EMBL/GenBank/DDBJ databases">
        <authorList>
            <person name="Kucharzyk K."/>
            <person name="Murdoch R.W."/>
            <person name="Higgins S."/>
            <person name="Loffler F."/>
        </authorList>
    </citation>
    <scope>NUCLEOTIDE SEQUENCE</scope>
</reference>
<proteinExistence type="predicted"/>
<protein>
    <submittedName>
        <fullName evidence="1">Uncharacterized protein</fullName>
    </submittedName>
</protein>
<name>A0A645FI22_9ZZZZ</name>
<evidence type="ECO:0000313" key="1">
    <source>
        <dbReference type="EMBL" id="MPN13172.1"/>
    </source>
</evidence>
<dbReference type="AlphaFoldDB" id="A0A645FI22"/>